<gene>
    <name evidence="4" type="primary">moaD</name>
    <name evidence="4" type="ORF">EKH83_18870</name>
</gene>
<name>A0A4Q0M3Z1_9SPHI</name>
<dbReference type="UniPathway" id="UPA00344"/>
<evidence type="ECO:0000313" key="4">
    <source>
        <dbReference type="EMBL" id="RXF67647.1"/>
    </source>
</evidence>
<dbReference type="SUPFAM" id="SSF54285">
    <property type="entry name" value="MoaD/ThiS"/>
    <property type="match status" value="1"/>
</dbReference>
<dbReference type="Gene3D" id="3.10.20.30">
    <property type="match status" value="1"/>
</dbReference>
<dbReference type="AlphaFoldDB" id="A0A4Q0M3Z1"/>
<dbReference type="InterPro" id="IPR044672">
    <property type="entry name" value="MOCS2A"/>
</dbReference>
<evidence type="ECO:0000256" key="1">
    <source>
        <dbReference type="ARBA" id="ARBA00022741"/>
    </source>
</evidence>
<dbReference type="PANTHER" id="PTHR33359">
    <property type="entry name" value="MOLYBDOPTERIN SYNTHASE SULFUR CARRIER SUBUNIT"/>
    <property type="match status" value="1"/>
</dbReference>
<protein>
    <recommendedName>
        <fullName evidence="3">Molybdopterin synthase sulfur carrier subunit</fullName>
    </recommendedName>
</protein>
<comment type="caution">
    <text evidence="4">The sequence shown here is derived from an EMBL/GenBank/DDBJ whole genome shotgun (WGS) entry which is preliminary data.</text>
</comment>
<dbReference type="PANTHER" id="PTHR33359:SF1">
    <property type="entry name" value="MOLYBDOPTERIN SYNTHASE SULFUR CARRIER SUBUNIT"/>
    <property type="match status" value="1"/>
</dbReference>
<accession>A0A4Q0M3Z1</accession>
<dbReference type="InterPro" id="IPR012675">
    <property type="entry name" value="Beta-grasp_dom_sf"/>
</dbReference>
<dbReference type="RefSeq" id="WP_128771018.1">
    <property type="nucleotide sequence ID" value="NZ_RXOC01000016.1"/>
</dbReference>
<dbReference type="GO" id="GO:0000166">
    <property type="term" value="F:nucleotide binding"/>
    <property type="evidence" value="ECO:0007669"/>
    <property type="project" value="UniProtKB-KW"/>
</dbReference>
<evidence type="ECO:0000256" key="2">
    <source>
        <dbReference type="ARBA" id="ARBA00024200"/>
    </source>
</evidence>
<dbReference type="GO" id="GO:1990133">
    <property type="term" value="C:molybdopterin adenylyltransferase complex"/>
    <property type="evidence" value="ECO:0007669"/>
    <property type="project" value="TreeGrafter"/>
</dbReference>
<dbReference type="Proteomes" id="UP000290848">
    <property type="component" value="Unassembled WGS sequence"/>
</dbReference>
<reference evidence="4 5" key="1">
    <citation type="submission" date="2018-12" db="EMBL/GenBank/DDBJ databases">
        <title>The Draft Genome Sequence of the Soil Bacterium Pedobacter tournemirensis R1.</title>
        <authorList>
            <person name="He J."/>
        </authorList>
    </citation>
    <scope>NUCLEOTIDE SEQUENCE [LARGE SCALE GENOMIC DNA]</scope>
    <source>
        <strain evidence="4 5">R1</strain>
    </source>
</reference>
<dbReference type="CDD" id="cd00754">
    <property type="entry name" value="Ubl_MoaD"/>
    <property type="match status" value="1"/>
</dbReference>
<sequence length="79" mass="8413">MEVLLFGITRDIVGSDKITIASEESPETVAQLKEWLEQRYGGLSALRSLAVAVDNEYADDSTALTSSMEVALIPPVSGG</sequence>
<evidence type="ECO:0000256" key="3">
    <source>
        <dbReference type="ARBA" id="ARBA00024247"/>
    </source>
</evidence>
<proteinExistence type="inferred from homology"/>
<evidence type="ECO:0000313" key="5">
    <source>
        <dbReference type="Proteomes" id="UP000290848"/>
    </source>
</evidence>
<dbReference type="EMBL" id="RXOC01000016">
    <property type="protein sequence ID" value="RXF67647.1"/>
    <property type="molecule type" value="Genomic_DNA"/>
</dbReference>
<organism evidence="4 5">
    <name type="scientific">Arcticibacter tournemirensis</name>
    <dbReference type="NCBI Taxonomy" id="699437"/>
    <lineage>
        <taxon>Bacteria</taxon>
        <taxon>Pseudomonadati</taxon>
        <taxon>Bacteroidota</taxon>
        <taxon>Sphingobacteriia</taxon>
        <taxon>Sphingobacteriales</taxon>
        <taxon>Sphingobacteriaceae</taxon>
        <taxon>Arcticibacter</taxon>
    </lineage>
</organism>
<keyword evidence="1" id="KW-0547">Nucleotide-binding</keyword>
<dbReference type="InterPro" id="IPR016155">
    <property type="entry name" value="Mopterin_synth/thiamin_S_b"/>
</dbReference>
<dbReference type="InterPro" id="IPR003749">
    <property type="entry name" value="ThiS/MoaD-like"/>
</dbReference>
<dbReference type="NCBIfam" id="TIGR01682">
    <property type="entry name" value="moaD"/>
    <property type="match status" value="1"/>
</dbReference>
<dbReference type="GO" id="GO:0006777">
    <property type="term" value="P:Mo-molybdopterin cofactor biosynthetic process"/>
    <property type="evidence" value="ECO:0007669"/>
    <property type="project" value="InterPro"/>
</dbReference>
<dbReference type="Pfam" id="PF02597">
    <property type="entry name" value="ThiS"/>
    <property type="match status" value="1"/>
</dbReference>
<comment type="similarity">
    <text evidence="2">Belongs to the MoaD family.</text>
</comment>